<protein>
    <recommendedName>
        <fullName evidence="3">Rap-GAP domain-containing protein</fullName>
    </recommendedName>
</protein>
<dbReference type="SUPFAM" id="SSF111347">
    <property type="entry name" value="Rap/Ran-GAP"/>
    <property type="match status" value="1"/>
</dbReference>
<evidence type="ECO:0000256" key="2">
    <source>
        <dbReference type="SAM" id="MobiDB-lite"/>
    </source>
</evidence>
<feature type="region of interest" description="Disordered" evidence="2">
    <location>
        <begin position="489"/>
        <end position="553"/>
    </location>
</feature>
<feature type="region of interest" description="Disordered" evidence="2">
    <location>
        <begin position="563"/>
        <end position="582"/>
    </location>
</feature>
<dbReference type="InterPro" id="IPR035974">
    <property type="entry name" value="Rap/Ran-GAP_sf"/>
</dbReference>
<dbReference type="Proteomes" id="UP001283361">
    <property type="component" value="Unassembled WGS sequence"/>
</dbReference>
<dbReference type="PROSITE" id="PS50085">
    <property type="entry name" value="RAPGAP"/>
    <property type="match status" value="1"/>
</dbReference>
<accession>A0AAE0Y1L9</accession>
<feature type="region of interest" description="Disordered" evidence="2">
    <location>
        <begin position="595"/>
        <end position="682"/>
    </location>
</feature>
<reference evidence="4" key="1">
    <citation type="journal article" date="2023" name="G3 (Bethesda)">
        <title>A reference genome for the long-term kleptoplast-retaining sea slug Elysia crispata morphotype clarki.</title>
        <authorList>
            <person name="Eastman K.E."/>
            <person name="Pendleton A.L."/>
            <person name="Shaikh M.A."/>
            <person name="Suttiyut T."/>
            <person name="Ogas R."/>
            <person name="Tomko P."/>
            <person name="Gavelis G."/>
            <person name="Widhalm J.R."/>
            <person name="Wisecaver J.H."/>
        </authorList>
    </citation>
    <scope>NUCLEOTIDE SEQUENCE</scope>
    <source>
        <strain evidence="4">ECLA1</strain>
    </source>
</reference>
<sequence length="777" mass="84415">MKVAINGIISAISYDSPPPAVNEDQRKNIQQILQGDGPYPMVVLPARGGYWLESEEGFITSVGGSQGGYSCDDNSTGGGGGGGGGGSCSSNNSGSVHESLPSLHPSASEMSIDTDFTAQYYRCEFYNKEHFNFYAIDDTLGPIVLSMKKESVPVDSINAIVRTRFCTRQDLIPISAIDIPSPAKIARYICDEVTTEKFDPVLSLKGSELVMCYDEHVLTHNFKFGVIYQKKGQTSEEELFGNRTHSPAMDEFLNTIGDRVQLKDFKGFRGGLDTTHCQTGAESVYTRFNGKEVMFHISTLLPYTEGDSQQLQRKRHIGNDIVAIVFQEENTPFVPDMIASHFLHCFIVVQPISSPSEPTRYKVSVAARKDVPRFYPVLPASAEIVSGEEFREFLLTKLINAEFACYKAEQFAKLGHRTRSSLLESLYHDLHKRNLELLGLTGSGSATMTGSASSGSGKESTSRLLDSVKRAFSGKGRTTSQETIVGLGGGVASGSGGSSSKKLNGLATVGEDEKGAGSPVRKSPSTPRNLVRQVSTTFDKSSKSNRDSKGNLRIDSTHSLLSYQACASPPPSPQSSPSSVSSITRINQLIQISRSNSESSFNSMDDFPHHTNSSGSSSTNNSSLVHSNHTHNNNNNNNNNSSSITANNSSNFRGRQEQDDSDTGIVMDSLSSAGTPNTLSANSSAQYRGEYVFSLETDVHDQLLRQIEMLKAEIHKLRSEKHDLLRQHAAQEKDTKALREQIATLTHDLKAAQESAQTVKERQLLHNSTNDGGGSTA</sequence>
<proteinExistence type="predicted"/>
<dbReference type="GO" id="GO:0005096">
    <property type="term" value="F:GTPase activator activity"/>
    <property type="evidence" value="ECO:0007669"/>
    <property type="project" value="UniProtKB-KW"/>
</dbReference>
<organism evidence="4 5">
    <name type="scientific">Elysia crispata</name>
    <name type="common">lettuce slug</name>
    <dbReference type="NCBI Taxonomy" id="231223"/>
    <lineage>
        <taxon>Eukaryota</taxon>
        <taxon>Metazoa</taxon>
        <taxon>Spiralia</taxon>
        <taxon>Lophotrochozoa</taxon>
        <taxon>Mollusca</taxon>
        <taxon>Gastropoda</taxon>
        <taxon>Heterobranchia</taxon>
        <taxon>Euthyneura</taxon>
        <taxon>Panpulmonata</taxon>
        <taxon>Sacoglossa</taxon>
        <taxon>Placobranchoidea</taxon>
        <taxon>Plakobranchidae</taxon>
        <taxon>Elysia</taxon>
    </lineage>
</organism>
<feature type="compositionally biased region" description="Low complexity" evidence="2">
    <location>
        <begin position="610"/>
        <end position="651"/>
    </location>
</feature>
<keyword evidence="5" id="KW-1185">Reference proteome</keyword>
<dbReference type="EMBL" id="JAWDGP010007114">
    <property type="protein sequence ID" value="KAK3729751.1"/>
    <property type="molecule type" value="Genomic_DNA"/>
</dbReference>
<feature type="compositionally biased region" description="Polar residues" evidence="2">
    <location>
        <begin position="523"/>
        <end position="539"/>
    </location>
</feature>
<feature type="compositionally biased region" description="Polar residues" evidence="2">
    <location>
        <begin position="669"/>
        <end position="682"/>
    </location>
</feature>
<feature type="compositionally biased region" description="Low complexity" evidence="2">
    <location>
        <begin position="498"/>
        <end position="507"/>
    </location>
</feature>
<feature type="compositionally biased region" description="Gly residues" evidence="2">
    <location>
        <begin position="76"/>
        <end position="87"/>
    </location>
</feature>
<evidence type="ECO:0000256" key="1">
    <source>
        <dbReference type="ARBA" id="ARBA00022468"/>
    </source>
</evidence>
<dbReference type="InterPro" id="IPR000331">
    <property type="entry name" value="Rap/Ran_GAP_dom"/>
</dbReference>
<evidence type="ECO:0000313" key="4">
    <source>
        <dbReference type="EMBL" id="KAK3729751.1"/>
    </source>
</evidence>
<dbReference type="GO" id="GO:0005737">
    <property type="term" value="C:cytoplasm"/>
    <property type="evidence" value="ECO:0007669"/>
    <property type="project" value="TreeGrafter"/>
</dbReference>
<dbReference type="GO" id="GO:0051056">
    <property type="term" value="P:regulation of small GTPase mediated signal transduction"/>
    <property type="evidence" value="ECO:0007669"/>
    <property type="project" value="InterPro"/>
</dbReference>
<dbReference type="Pfam" id="PF02145">
    <property type="entry name" value="Rap_GAP"/>
    <property type="match status" value="1"/>
</dbReference>
<dbReference type="Pfam" id="PF21022">
    <property type="entry name" value="Rap-GAP_dimer"/>
    <property type="match status" value="1"/>
</dbReference>
<dbReference type="Gene3D" id="3.40.50.11210">
    <property type="entry name" value="Rap/Ran-GAP"/>
    <property type="match status" value="1"/>
</dbReference>
<evidence type="ECO:0000259" key="3">
    <source>
        <dbReference type="PROSITE" id="PS50085"/>
    </source>
</evidence>
<dbReference type="Gene3D" id="6.10.140.210">
    <property type="match status" value="1"/>
</dbReference>
<name>A0AAE0Y1L9_9GAST</name>
<comment type="caution">
    <text evidence="4">The sequence shown here is derived from an EMBL/GenBank/DDBJ whole genome shotgun (WGS) entry which is preliminary data.</text>
</comment>
<dbReference type="InterPro" id="IPR050989">
    <property type="entry name" value="Rap1_Ran_GAP"/>
</dbReference>
<keyword evidence="1" id="KW-0343">GTPase activation</keyword>
<feature type="compositionally biased region" description="Basic and acidic residues" evidence="2">
    <location>
        <begin position="540"/>
        <end position="553"/>
    </location>
</feature>
<feature type="domain" description="Rap-GAP" evidence="3">
    <location>
        <begin position="210"/>
        <end position="426"/>
    </location>
</feature>
<gene>
    <name evidence="4" type="ORF">RRG08_022064</name>
</gene>
<evidence type="ECO:0000313" key="5">
    <source>
        <dbReference type="Proteomes" id="UP001283361"/>
    </source>
</evidence>
<dbReference type="PANTHER" id="PTHR15711:SF32">
    <property type="entry name" value="RAP GTPASE ACTIVATING PROTEIN 1, ISOFORM H"/>
    <property type="match status" value="1"/>
</dbReference>
<dbReference type="FunFam" id="3.40.50.11210:FF:000001">
    <property type="entry name" value="Ral GTPase-activating protein subunit alpha-1 isoform 1"/>
    <property type="match status" value="1"/>
</dbReference>
<feature type="region of interest" description="Disordered" evidence="2">
    <location>
        <begin position="73"/>
        <end position="106"/>
    </location>
</feature>
<dbReference type="PANTHER" id="PTHR15711">
    <property type="entry name" value="RAP GTPASE-ACTIVATING PROTEIN"/>
    <property type="match status" value="1"/>
</dbReference>
<dbReference type="AlphaFoldDB" id="A0AAE0Y1L9"/>
<feature type="region of interest" description="Disordered" evidence="2">
    <location>
        <begin position="753"/>
        <end position="777"/>
    </location>
</feature>